<reference evidence="2 3" key="1">
    <citation type="submission" date="2024-06" db="EMBL/GenBank/DDBJ databases">
        <title>Genomic Encyclopedia of Type Strains, Phase IV (KMG-IV): sequencing the most valuable type-strain genomes for metagenomic binning, comparative biology and taxonomic classification.</title>
        <authorList>
            <person name="Goeker M."/>
        </authorList>
    </citation>
    <scope>NUCLEOTIDE SEQUENCE [LARGE SCALE GENOMIC DNA]</scope>
    <source>
        <strain evidence="2 3">DSM 29780</strain>
    </source>
</reference>
<name>A0ABV2IXN7_9HYPH</name>
<keyword evidence="3" id="KW-1185">Reference proteome</keyword>
<dbReference type="EMBL" id="JBEPMB010000001">
    <property type="protein sequence ID" value="MET3613171.1"/>
    <property type="molecule type" value="Genomic_DNA"/>
</dbReference>
<evidence type="ECO:0000313" key="3">
    <source>
        <dbReference type="Proteomes" id="UP001549047"/>
    </source>
</evidence>
<gene>
    <name evidence="2" type="ORF">ABID16_001476</name>
</gene>
<proteinExistence type="predicted"/>
<dbReference type="Pfam" id="PF05016">
    <property type="entry name" value="ParE_toxin"/>
    <property type="match status" value="1"/>
</dbReference>
<dbReference type="Proteomes" id="UP001549047">
    <property type="component" value="Unassembled WGS sequence"/>
</dbReference>
<evidence type="ECO:0000256" key="1">
    <source>
        <dbReference type="ARBA" id="ARBA00022649"/>
    </source>
</evidence>
<evidence type="ECO:0000313" key="2">
    <source>
        <dbReference type="EMBL" id="MET3613171.1"/>
    </source>
</evidence>
<dbReference type="RefSeq" id="WP_354555660.1">
    <property type="nucleotide sequence ID" value="NZ_JBEPMB010000001.1"/>
</dbReference>
<dbReference type="InterPro" id="IPR007712">
    <property type="entry name" value="RelE/ParE_toxin"/>
</dbReference>
<protein>
    <submittedName>
        <fullName evidence="2">Toxin ParE1/3/4</fullName>
    </submittedName>
</protein>
<keyword evidence="1" id="KW-1277">Toxin-antitoxin system</keyword>
<comment type="caution">
    <text evidence="2">The sequence shown here is derived from an EMBL/GenBank/DDBJ whole genome shotgun (WGS) entry which is preliminary data.</text>
</comment>
<dbReference type="Gene3D" id="3.30.2310.20">
    <property type="entry name" value="RelE-like"/>
    <property type="match status" value="1"/>
</dbReference>
<organism evidence="2 3">
    <name type="scientific">Rhizobium aquaticum</name>
    <dbReference type="NCBI Taxonomy" id="1549636"/>
    <lineage>
        <taxon>Bacteria</taxon>
        <taxon>Pseudomonadati</taxon>
        <taxon>Pseudomonadota</taxon>
        <taxon>Alphaproteobacteria</taxon>
        <taxon>Hyphomicrobiales</taxon>
        <taxon>Rhizobiaceae</taxon>
        <taxon>Rhizobium/Agrobacterium group</taxon>
        <taxon>Rhizobium</taxon>
    </lineage>
</organism>
<accession>A0ABV2IXN7</accession>
<sequence>MPLLLTDTAKQDIRTILNSTLDDFGQVQAQRYAALMDRLFALIEEAPERPGSRARNNVRTGLRSINMSALSERRHGASHVVYYRTEYGDGAPRVIVIRILHERMDPDLHLGSTP</sequence>
<dbReference type="InterPro" id="IPR035093">
    <property type="entry name" value="RelE/ParE_toxin_dom_sf"/>
</dbReference>